<dbReference type="Gene3D" id="1.20.1250.20">
    <property type="entry name" value="MFS general substrate transporter like domains"/>
    <property type="match status" value="2"/>
</dbReference>
<dbReference type="PANTHER" id="PTHR11328:SF28">
    <property type="entry name" value="MAJOR FACILITATOR SUPERFAMILY DOMAIN-CONTAINING PROTEIN 12"/>
    <property type="match status" value="1"/>
</dbReference>
<feature type="transmembrane region" description="Helical" evidence="5">
    <location>
        <begin position="244"/>
        <end position="264"/>
    </location>
</feature>
<comment type="caution">
    <text evidence="7">The sequence shown here is derived from an EMBL/GenBank/DDBJ whole genome shotgun (WGS) entry which is preliminary data.</text>
</comment>
<dbReference type="EMBL" id="JACIJC010000001">
    <property type="protein sequence ID" value="MBB5684929.1"/>
    <property type="molecule type" value="Genomic_DNA"/>
</dbReference>
<dbReference type="Pfam" id="PF13347">
    <property type="entry name" value="MFS_2"/>
    <property type="match status" value="1"/>
</dbReference>
<evidence type="ECO:0000313" key="7">
    <source>
        <dbReference type="EMBL" id="MBB5684929.1"/>
    </source>
</evidence>
<organism evidence="7 8">
    <name type="scientific">Sphingobium boeckii</name>
    <dbReference type="NCBI Taxonomy" id="1082345"/>
    <lineage>
        <taxon>Bacteria</taxon>
        <taxon>Pseudomonadati</taxon>
        <taxon>Pseudomonadota</taxon>
        <taxon>Alphaproteobacteria</taxon>
        <taxon>Sphingomonadales</taxon>
        <taxon>Sphingomonadaceae</taxon>
        <taxon>Sphingobium</taxon>
    </lineage>
</organism>
<evidence type="ECO:0000256" key="2">
    <source>
        <dbReference type="ARBA" id="ARBA00022692"/>
    </source>
</evidence>
<evidence type="ECO:0000256" key="5">
    <source>
        <dbReference type="SAM" id="Phobius"/>
    </source>
</evidence>
<sequence>MGRRRPWLLAGGVICALSLPLLFAPPTLSDSATIVWMAGALIVYSTGYAVFCVPYMAMPAEMTEDSHQRSVIMSWRVKAIAIGQLLAGAAGPALIVAFGGGRDGHAGMSMVMGILVLLAALVCFRMTRNARRLPRSTHRPGWRDQLGILRNSDFVWLLVAKLLQLTGVATSSAVIAFFMQRILKLSDAHLGFVFGASTIGIIVGAPIWTRISKHLGKHKTYLLAAAVHSLAGITWMFAQPGESLSILVLRSAILGVGSAGMLLIGQSLLPDVAAADAAKSGFAREGAFAGLYTTIEKVSYAIGIAAVGAFLQLNGYIPGVGPEIAQPESAMRALVWSVSIVPSVCALLAALAILRVRPELGRARA</sequence>
<dbReference type="Proteomes" id="UP000549617">
    <property type="component" value="Unassembled WGS sequence"/>
</dbReference>
<feature type="transmembrane region" description="Helical" evidence="5">
    <location>
        <begin position="298"/>
        <end position="317"/>
    </location>
</feature>
<keyword evidence="2 5" id="KW-0812">Transmembrane</keyword>
<evidence type="ECO:0000256" key="1">
    <source>
        <dbReference type="ARBA" id="ARBA00009617"/>
    </source>
</evidence>
<dbReference type="GO" id="GO:0008643">
    <property type="term" value="P:carbohydrate transport"/>
    <property type="evidence" value="ECO:0007669"/>
    <property type="project" value="InterPro"/>
</dbReference>
<feature type="transmembrane region" description="Helical" evidence="5">
    <location>
        <begin position="79"/>
        <end position="100"/>
    </location>
</feature>
<feature type="domain" description="Major facilitator superfamily (MFS) profile" evidence="6">
    <location>
        <begin position="153"/>
        <end position="365"/>
    </location>
</feature>
<dbReference type="GO" id="GO:0005886">
    <property type="term" value="C:plasma membrane"/>
    <property type="evidence" value="ECO:0007669"/>
    <property type="project" value="TreeGrafter"/>
</dbReference>
<dbReference type="SUPFAM" id="SSF103473">
    <property type="entry name" value="MFS general substrate transporter"/>
    <property type="match status" value="1"/>
</dbReference>
<dbReference type="PANTHER" id="PTHR11328">
    <property type="entry name" value="MAJOR FACILITATOR SUPERFAMILY DOMAIN-CONTAINING PROTEIN"/>
    <property type="match status" value="1"/>
</dbReference>
<dbReference type="PROSITE" id="PS50850">
    <property type="entry name" value="MFS"/>
    <property type="match status" value="1"/>
</dbReference>
<evidence type="ECO:0000313" key="8">
    <source>
        <dbReference type="Proteomes" id="UP000549617"/>
    </source>
</evidence>
<evidence type="ECO:0000259" key="6">
    <source>
        <dbReference type="PROSITE" id="PS50850"/>
    </source>
</evidence>
<feature type="transmembrane region" description="Helical" evidence="5">
    <location>
        <begin position="220"/>
        <end position="238"/>
    </location>
</feature>
<feature type="transmembrane region" description="Helical" evidence="5">
    <location>
        <begin position="106"/>
        <end position="124"/>
    </location>
</feature>
<feature type="transmembrane region" description="Helical" evidence="5">
    <location>
        <begin position="190"/>
        <end position="208"/>
    </location>
</feature>
<protein>
    <submittedName>
        <fullName evidence="7">GPH family glycoside/pentoside/hexuronide:cation symporter</fullName>
    </submittedName>
</protein>
<feature type="transmembrane region" description="Helical" evidence="5">
    <location>
        <begin position="154"/>
        <end position="178"/>
    </location>
</feature>
<dbReference type="InterPro" id="IPR039672">
    <property type="entry name" value="MFS_2"/>
</dbReference>
<dbReference type="GO" id="GO:0015293">
    <property type="term" value="F:symporter activity"/>
    <property type="evidence" value="ECO:0007669"/>
    <property type="project" value="InterPro"/>
</dbReference>
<evidence type="ECO:0000256" key="3">
    <source>
        <dbReference type="ARBA" id="ARBA00022989"/>
    </source>
</evidence>
<keyword evidence="8" id="KW-1185">Reference proteome</keyword>
<comment type="similarity">
    <text evidence="1">Belongs to the sodium:galactoside symporter (TC 2.A.2) family.</text>
</comment>
<dbReference type="InterPro" id="IPR020846">
    <property type="entry name" value="MFS_dom"/>
</dbReference>
<dbReference type="AlphaFoldDB" id="A0A7W9AG03"/>
<dbReference type="InterPro" id="IPR036259">
    <property type="entry name" value="MFS_trans_sf"/>
</dbReference>
<gene>
    <name evidence="7" type="ORF">FHS49_000920</name>
</gene>
<evidence type="ECO:0000256" key="4">
    <source>
        <dbReference type="ARBA" id="ARBA00023136"/>
    </source>
</evidence>
<proteinExistence type="inferred from homology"/>
<keyword evidence="4 5" id="KW-0472">Membrane</keyword>
<feature type="transmembrane region" description="Helical" evidence="5">
    <location>
        <begin position="333"/>
        <end position="354"/>
    </location>
</feature>
<keyword evidence="3 5" id="KW-1133">Transmembrane helix</keyword>
<name>A0A7W9AG03_9SPHN</name>
<reference evidence="7 8" key="1">
    <citation type="submission" date="2020-08" db="EMBL/GenBank/DDBJ databases">
        <title>Genomic Encyclopedia of Type Strains, Phase IV (KMG-IV): sequencing the most valuable type-strain genomes for metagenomic binning, comparative biology and taxonomic classification.</title>
        <authorList>
            <person name="Goeker M."/>
        </authorList>
    </citation>
    <scope>NUCLEOTIDE SEQUENCE [LARGE SCALE GENOMIC DNA]</scope>
    <source>
        <strain evidence="7 8">DSM 25079</strain>
    </source>
</reference>
<accession>A0A7W9AG03</accession>
<feature type="transmembrane region" description="Helical" evidence="5">
    <location>
        <begin position="33"/>
        <end position="58"/>
    </location>
</feature>